<keyword evidence="3" id="KW-1185">Reference proteome</keyword>
<dbReference type="Proteomes" id="UP000768180">
    <property type="component" value="Unassembled WGS sequence"/>
</dbReference>
<evidence type="ECO:0000256" key="1">
    <source>
        <dbReference type="SAM" id="MobiDB-lite"/>
    </source>
</evidence>
<proteinExistence type="predicted"/>
<gene>
    <name evidence="2" type="ORF">G5B05_03760</name>
</gene>
<dbReference type="RefSeq" id="WP_173829572.1">
    <property type="nucleotide sequence ID" value="NZ_JAAITQ010000005.1"/>
</dbReference>
<comment type="caution">
    <text evidence="2">The sequence shown here is derived from an EMBL/GenBank/DDBJ whole genome shotgun (WGS) entry which is preliminary data.</text>
</comment>
<accession>A0ABX2GC32</accession>
<dbReference type="EMBL" id="JAAITQ010000005">
    <property type="protein sequence ID" value="NSE15544.1"/>
    <property type="molecule type" value="Genomic_DNA"/>
</dbReference>
<name>A0ABX2GC32_9FIRM</name>
<organism evidence="2 3">
    <name type="scientific">Fusicatenibacter saccharivorans</name>
    <dbReference type="NCBI Taxonomy" id="1150298"/>
    <lineage>
        <taxon>Bacteria</taxon>
        <taxon>Bacillati</taxon>
        <taxon>Bacillota</taxon>
        <taxon>Clostridia</taxon>
        <taxon>Lachnospirales</taxon>
        <taxon>Lachnospiraceae</taxon>
        <taxon>Fusicatenibacter</taxon>
    </lineage>
</organism>
<reference evidence="2 3" key="1">
    <citation type="journal article" date="2020" name="Cell Host Microbe">
        <title>Functional and Genomic Variation between Human-Derived Isolates of Lachnospiraceae Reveals Inter- and Intra-Species Diversity.</title>
        <authorList>
            <person name="Sorbara M.T."/>
            <person name="Littmann E.R."/>
            <person name="Fontana E."/>
            <person name="Moody T.U."/>
            <person name="Kohout C.E."/>
            <person name="Gjonbalaj M."/>
            <person name="Eaton V."/>
            <person name="Seok R."/>
            <person name="Leiner I.M."/>
            <person name="Pamer E.G."/>
        </authorList>
    </citation>
    <scope>NUCLEOTIDE SEQUENCE [LARGE SCALE GENOMIC DNA]</scope>
    <source>
        <strain evidence="2 3">MSK.14.54</strain>
    </source>
</reference>
<sequence>MTVTSVPKGAKRRCESQGQERHQGEPAKMNTELIPKHNNLIGHSLSYP</sequence>
<feature type="region of interest" description="Disordered" evidence="1">
    <location>
        <begin position="1"/>
        <end position="48"/>
    </location>
</feature>
<feature type="compositionally biased region" description="Basic and acidic residues" evidence="1">
    <location>
        <begin position="12"/>
        <end position="25"/>
    </location>
</feature>
<protein>
    <submittedName>
        <fullName evidence="2">Uncharacterized protein</fullName>
    </submittedName>
</protein>
<evidence type="ECO:0000313" key="2">
    <source>
        <dbReference type="EMBL" id="NSE15544.1"/>
    </source>
</evidence>
<evidence type="ECO:0000313" key="3">
    <source>
        <dbReference type="Proteomes" id="UP000768180"/>
    </source>
</evidence>